<feature type="domain" description="Flagellar hook-length control protein-like C-terminal" evidence="2">
    <location>
        <begin position="367"/>
        <end position="448"/>
    </location>
</feature>
<protein>
    <recommendedName>
        <fullName evidence="2">Flagellar hook-length control protein-like C-terminal domain-containing protein</fullName>
    </recommendedName>
</protein>
<sequence>MKVQSDAASAPTRTHSLPPKIQAELAAIVQKVGNLFSARITDIAPSPSTGTPNPSLSAQTSATPSWRLILSADGLPQPLQTDIRTAQLPQDWLVGKVLQLQVTALGLKVVDSLAPPQTEPPQALLATTLQTLSKWLPLQGDLRRNLEALVRLSSDTRLPRDLAQTLDKLNQTLPTPPRVSEAGGLKQAIQQSGAGFERQLLKSLAESRTASPDKTSILSPGAESRLLSAAPQDIKALLTVALGAALAQLNRAPNSALPANWEQLVSWLTRQTAEQPGMATGGHPLQFPPPMAREGGRPPLPANLDAGEMLRALAQATARLHSHQLNALQQNLSAGPDQSGAQVWFVEVPVAAPRMDSIQMRFEKEQRSGAKDNKKSRWKIVLAFDLEGLGPMQSQVLYTEGTVSATFWAMEQRTLGLVTEELPRLRKGLQDWGLEVGDLAVRKGAPPTPSAPISRQLIDERA</sequence>
<keyword evidence="4" id="KW-1185">Reference proteome</keyword>
<dbReference type="eggNOG" id="COG3144">
    <property type="taxonomic scope" value="Bacteria"/>
</dbReference>
<reference evidence="3 4" key="1">
    <citation type="journal article" date="2005" name="Nucleic Acids Res.">
        <title>Genomic blueprint of Hahella chejuensis, a marine microbe producing an algicidal agent.</title>
        <authorList>
            <person name="Jeong H."/>
            <person name="Yim J.H."/>
            <person name="Lee C."/>
            <person name="Choi S.-H."/>
            <person name="Park Y.K."/>
            <person name="Yoon S.H."/>
            <person name="Hur C.-G."/>
            <person name="Kang H.-Y."/>
            <person name="Kim D."/>
            <person name="Lee H.H."/>
            <person name="Park K.H."/>
            <person name="Park S.-H."/>
            <person name="Park H.-S."/>
            <person name="Lee H.K."/>
            <person name="Oh T.K."/>
            <person name="Kim J.F."/>
        </authorList>
    </citation>
    <scope>NUCLEOTIDE SEQUENCE [LARGE SCALE GENOMIC DNA]</scope>
    <source>
        <strain evidence="3 4">KCTC 2396</strain>
    </source>
</reference>
<evidence type="ECO:0000313" key="4">
    <source>
        <dbReference type="Proteomes" id="UP000000238"/>
    </source>
</evidence>
<dbReference type="InterPro" id="IPR021136">
    <property type="entry name" value="Flagellar_hook_control-like_C"/>
</dbReference>
<dbReference type="STRING" id="349521.HCH_04370"/>
<dbReference type="EMBL" id="CP000155">
    <property type="protein sequence ID" value="ABC31076.1"/>
    <property type="molecule type" value="Genomic_DNA"/>
</dbReference>
<feature type="region of interest" description="Disordered" evidence="1">
    <location>
        <begin position="443"/>
        <end position="462"/>
    </location>
</feature>
<dbReference type="HOGENOM" id="CLU_591557_0_0_6"/>
<dbReference type="RefSeq" id="WP_011398143.1">
    <property type="nucleotide sequence ID" value="NC_007645.1"/>
</dbReference>
<name>Q2SE48_HAHCH</name>
<dbReference type="KEGG" id="hch:HCH_04370"/>
<evidence type="ECO:0000313" key="3">
    <source>
        <dbReference type="EMBL" id="ABC31076.1"/>
    </source>
</evidence>
<dbReference type="Pfam" id="PF02120">
    <property type="entry name" value="Flg_hook"/>
    <property type="match status" value="1"/>
</dbReference>
<dbReference type="Gene3D" id="3.30.750.140">
    <property type="match status" value="1"/>
</dbReference>
<gene>
    <name evidence="3" type="ordered locus">HCH_04370</name>
</gene>
<dbReference type="AlphaFoldDB" id="Q2SE48"/>
<accession>Q2SE48</accession>
<dbReference type="OrthoDB" id="6113047at2"/>
<evidence type="ECO:0000259" key="2">
    <source>
        <dbReference type="Pfam" id="PF02120"/>
    </source>
</evidence>
<organism evidence="3 4">
    <name type="scientific">Hahella chejuensis (strain KCTC 2396)</name>
    <dbReference type="NCBI Taxonomy" id="349521"/>
    <lineage>
        <taxon>Bacteria</taxon>
        <taxon>Pseudomonadati</taxon>
        <taxon>Pseudomonadota</taxon>
        <taxon>Gammaproteobacteria</taxon>
        <taxon>Oceanospirillales</taxon>
        <taxon>Hahellaceae</taxon>
        <taxon>Hahella</taxon>
    </lineage>
</organism>
<dbReference type="InterPro" id="IPR038610">
    <property type="entry name" value="FliK-like_C_sf"/>
</dbReference>
<evidence type="ECO:0000256" key="1">
    <source>
        <dbReference type="SAM" id="MobiDB-lite"/>
    </source>
</evidence>
<proteinExistence type="predicted"/>
<dbReference type="Proteomes" id="UP000000238">
    <property type="component" value="Chromosome"/>
</dbReference>